<proteinExistence type="inferred from homology"/>
<evidence type="ECO:0000256" key="9">
    <source>
        <dbReference type="SAM" id="MobiDB-lite"/>
    </source>
</evidence>
<comment type="caution">
    <text evidence="11">The sequence shown here is derived from an EMBL/GenBank/DDBJ whole genome shotgun (WGS) entry which is preliminary data.</text>
</comment>
<feature type="compositionally biased region" description="Basic and acidic residues" evidence="9">
    <location>
        <begin position="270"/>
        <end position="280"/>
    </location>
</feature>
<feature type="compositionally biased region" description="Basic and acidic residues" evidence="9">
    <location>
        <begin position="387"/>
        <end position="414"/>
    </location>
</feature>
<feature type="region of interest" description="Disordered" evidence="9">
    <location>
        <begin position="1"/>
        <end position="22"/>
    </location>
</feature>
<feature type="coiled-coil region" evidence="8">
    <location>
        <begin position="25"/>
        <end position="54"/>
    </location>
</feature>
<evidence type="ECO:0000259" key="10">
    <source>
        <dbReference type="SMART" id="SM01083"/>
    </source>
</evidence>
<keyword evidence="4" id="KW-0747">Spliceosome</keyword>
<dbReference type="InterPro" id="IPR051376">
    <property type="entry name" value="CWC25_splicing_factor"/>
</dbReference>
<feature type="region of interest" description="Disordered" evidence="9">
    <location>
        <begin position="152"/>
        <end position="446"/>
    </location>
</feature>
<feature type="domain" description="CBF1-interacting co-repressor CIR N-terminal" evidence="10">
    <location>
        <begin position="11"/>
        <end position="47"/>
    </location>
</feature>
<feature type="compositionally biased region" description="Basic and acidic residues" evidence="9">
    <location>
        <begin position="245"/>
        <end position="254"/>
    </location>
</feature>
<organism evidence="11 12">
    <name type="scientific">Immersiella caudata</name>
    <dbReference type="NCBI Taxonomy" id="314043"/>
    <lineage>
        <taxon>Eukaryota</taxon>
        <taxon>Fungi</taxon>
        <taxon>Dikarya</taxon>
        <taxon>Ascomycota</taxon>
        <taxon>Pezizomycotina</taxon>
        <taxon>Sordariomycetes</taxon>
        <taxon>Sordariomycetidae</taxon>
        <taxon>Sordariales</taxon>
        <taxon>Lasiosphaeriaceae</taxon>
        <taxon>Immersiella</taxon>
    </lineage>
</organism>
<feature type="compositionally biased region" description="Basic residues" evidence="9">
    <location>
        <begin position="184"/>
        <end position="195"/>
    </location>
</feature>
<dbReference type="GO" id="GO:0000398">
    <property type="term" value="P:mRNA splicing, via spliceosome"/>
    <property type="evidence" value="ECO:0007669"/>
    <property type="project" value="TreeGrafter"/>
</dbReference>
<feature type="compositionally biased region" description="Basic and acidic residues" evidence="9">
    <location>
        <begin position="433"/>
        <end position="446"/>
    </location>
</feature>
<reference evidence="11" key="1">
    <citation type="submission" date="2023-06" db="EMBL/GenBank/DDBJ databases">
        <title>Genome-scale phylogeny and comparative genomics of the fungal order Sordariales.</title>
        <authorList>
            <consortium name="Lawrence Berkeley National Laboratory"/>
            <person name="Hensen N."/>
            <person name="Bonometti L."/>
            <person name="Westerberg I."/>
            <person name="Brannstrom I.O."/>
            <person name="Guillou S."/>
            <person name="Cros-Aarteil S."/>
            <person name="Calhoun S."/>
            <person name="Haridas S."/>
            <person name="Kuo A."/>
            <person name="Mondo S."/>
            <person name="Pangilinan J."/>
            <person name="Riley R."/>
            <person name="Labutti K."/>
            <person name="Andreopoulos B."/>
            <person name="Lipzen A."/>
            <person name="Chen C."/>
            <person name="Yanf M."/>
            <person name="Daum C."/>
            <person name="Ng V."/>
            <person name="Clum A."/>
            <person name="Steindorff A."/>
            <person name="Ohm R."/>
            <person name="Martin F."/>
            <person name="Silar P."/>
            <person name="Natvig D."/>
            <person name="Lalanne C."/>
            <person name="Gautier V."/>
            <person name="Ament-Velasquez S.L."/>
            <person name="Kruys A."/>
            <person name="Hutchinson M.I."/>
            <person name="Powell A.J."/>
            <person name="Barry K."/>
            <person name="Miller A.N."/>
            <person name="Grigoriev I.V."/>
            <person name="Debuchy R."/>
            <person name="Gladieux P."/>
            <person name="Thoren M.H."/>
            <person name="Johannesson H."/>
        </authorList>
    </citation>
    <scope>NUCLEOTIDE SEQUENCE</scope>
    <source>
        <strain evidence="11">CBS 606.72</strain>
    </source>
</reference>
<feature type="compositionally biased region" description="Basic and acidic residues" evidence="9">
    <location>
        <begin position="196"/>
        <end position="207"/>
    </location>
</feature>
<dbReference type="PANTHER" id="PTHR16196:SF0">
    <property type="entry name" value="PRE-MRNA-SPLICING FACTOR CWC25 HOMOLOG"/>
    <property type="match status" value="1"/>
</dbReference>
<evidence type="ECO:0000256" key="4">
    <source>
        <dbReference type="ARBA" id="ARBA00022728"/>
    </source>
</evidence>
<comment type="subcellular location">
    <subcellularLocation>
        <location evidence="1">Nucleus</location>
    </subcellularLocation>
</comment>
<dbReference type="Pfam" id="PF10197">
    <property type="entry name" value="Cir_N"/>
    <property type="match status" value="1"/>
</dbReference>
<gene>
    <name evidence="11" type="ORF">B0T14DRAFT_503567</name>
</gene>
<evidence type="ECO:0000256" key="7">
    <source>
        <dbReference type="ARBA" id="ARBA00023242"/>
    </source>
</evidence>
<name>A0AA39XEJ8_9PEZI</name>
<comment type="similarity">
    <text evidence="2">Belongs to the CWC25 family.</text>
</comment>
<sequence length="446" mass="51765">MGAGDLNMKKSWHPQRSGNVAATQKAEAEAIAERKKLQLRLQEIEEERRKEEIQKTLEAAGGKRRIDRVEWMYAGPQDGQVGDAAESEAYLLGKRRIDKLLQDNEVKKLSKQPSQDSLAVLPAINNARDVATKIREDPLLAIKRQEQQAYEAMMNDPIKRRQLLASMGIEDPQQKSSRKEEKRDRHRHHHRSHRSHRDDRDDRGERSSRRRRSDSRDGSRSPRDSRSPPRKKHDSSKRHRSRSPRGYEDDTDGRSRRRRDSSGGRLYRSRSADSPRGKGRDRGKRQNGYSEDRSYRRDDPVRDESRSPSPGPRRRDRSPERERPAPRSYESRGDDRERTSYRPRRDYNDDSRTGQNAKAPAGAGPTREEQEQERARKLAAMQEAATDLDKDRERRLAAIEESERVQREADDRARQRNKKYGGDAGFTNSLHSRAADMKVAERMRAR</sequence>
<dbReference type="InterPro" id="IPR019339">
    <property type="entry name" value="CIR_N_dom"/>
</dbReference>
<evidence type="ECO:0000256" key="2">
    <source>
        <dbReference type="ARBA" id="ARBA00006695"/>
    </source>
</evidence>
<dbReference type="Pfam" id="PF12542">
    <property type="entry name" value="CWC25"/>
    <property type="match status" value="1"/>
</dbReference>
<dbReference type="SMART" id="SM01083">
    <property type="entry name" value="Cir_N"/>
    <property type="match status" value="1"/>
</dbReference>
<protein>
    <submittedName>
        <fullName evidence="11">Pre-mRNA splicing factor-domain-containing protein</fullName>
    </submittedName>
</protein>
<evidence type="ECO:0000256" key="1">
    <source>
        <dbReference type="ARBA" id="ARBA00004123"/>
    </source>
</evidence>
<evidence type="ECO:0000256" key="3">
    <source>
        <dbReference type="ARBA" id="ARBA00022664"/>
    </source>
</evidence>
<accession>A0AA39XEJ8</accession>
<dbReference type="InterPro" id="IPR022209">
    <property type="entry name" value="CWC25"/>
</dbReference>
<feature type="compositionally biased region" description="Basic and acidic residues" evidence="9">
    <location>
        <begin position="290"/>
        <end position="306"/>
    </location>
</feature>
<feature type="compositionally biased region" description="Basic and acidic residues" evidence="9">
    <location>
        <begin position="214"/>
        <end position="227"/>
    </location>
</feature>
<keyword evidence="5 8" id="KW-0175">Coiled coil</keyword>
<dbReference type="AlphaFoldDB" id="A0AA39XEJ8"/>
<evidence type="ECO:0000256" key="6">
    <source>
        <dbReference type="ARBA" id="ARBA00023187"/>
    </source>
</evidence>
<dbReference type="PANTHER" id="PTHR16196">
    <property type="entry name" value="CELL CYCLE CONTROL PROTEIN CWF25"/>
    <property type="match status" value="1"/>
</dbReference>
<dbReference type="EMBL" id="JAULSU010000001">
    <property type="protein sequence ID" value="KAK0632201.1"/>
    <property type="molecule type" value="Genomic_DNA"/>
</dbReference>
<keyword evidence="3" id="KW-0507">mRNA processing</keyword>
<keyword evidence="12" id="KW-1185">Reference proteome</keyword>
<feature type="compositionally biased region" description="Basic and acidic residues" evidence="9">
    <location>
        <begin position="317"/>
        <end position="352"/>
    </location>
</feature>
<feature type="compositionally biased region" description="Basic residues" evidence="9">
    <location>
        <begin position="228"/>
        <end position="243"/>
    </location>
</feature>
<evidence type="ECO:0000313" key="12">
    <source>
        <dbReference type="Proteomes" id="UP001175000"/>
    </source>
</evidence>
<feature type="compositionally biased region" description="Basic and acidic residues" evidence="9">
    <location>
        <begin position="366"/>
        <end position="376"/>
    </location>
</feature>
<keyword evidence="6" id="KW-0508">mRNA splicing</keyword>
<dbReference type="Proteomes" id="UP001175000">
    <property type="component" value="Unassembled WGS sequence"/>
</dbReference>
<evidence type="ECO:0000256" key="8">
    <source>
        <dbReference type="SAM" id="Coils"/>
    </source>
</evidence>
<dbReference type="GO" id="GO:0005684">
    <property type="term" value="C:U2-type spliceosomal complex"/>
    <property type="evidence" value="ECO:0007669"/>
    <property type="project" value="TreeGrafter"/>
</dbReference>
<evidence type="ECO:0000313" key="11">
    <source>
        <dbReference type="EMBL" id="KAK0632201.1"/>
    </source>
</evidence>
<evidence type="ECO:0000256" key="5">
    <source>
        <dbReference type="ARBA" id="ARBA00023054"/>
    </source>
</evidence>
<keyword evidence="7" id="KW-0539">Nucleus</keyword>